<evidence type="ECO:0000313" key="3">
    <source>
        <dbReference type="Proteomes" id="UP000297245"/>
    </source>
</evidence>
<accession>A0A4S8MEE7</accession>
<reference evidence="2 3" key="1">
    <citation type="journal article" date="2019" name="Nat. Ecol. Evol.">
        <title>Megaphylogeny resolves global patterns of mushroom evolution.</title>
        <authorList>
            <person name="Varga T."/>
            <person name="Krizsan K."/>
            <person name="Foldi C."/>
            <person name="Dima B."/>
            <person name="Sanchez-Garcia M."/>
            <person name="Sanchez-Ramirez S."/>
            <person name="Szollosi G.J."/>
            <person name="Szarkandi J.G."/>
            <person name="Papp V."/>
            <person name="Albert L."/>
            <person name="Andreopoulos W."/>
            <person name="Angelini C."/>
            <person name="Antonin V."/>
            <person name="Barry K.W."/>
            <person name="Bougher N.L."/>
            <person name="Buchanan P."/>
            <person name="Buyck B."/>
            <person name="Bense V."/>
            <person name="Catcheside P."/>
            <person name="Chovatia M."/>
            <person name="Cooper J."/>
            <person name="Damon W."/>
            <person name="Desjardin D."/>
            <person name="Finy P."/>
            <person name="Geml J."/>
            <person name="Haridas S."/>
            <person name="Hughes K."/>
            <person name="Justo A."/>
            <person name="Karasinski D."/>
            <person name="Kautmanova I."/>
            <person name="Kiss B."/>
            <person name="Kocsube S."/>
            <person name="Kotiranta H."/>
            <person name="LaButti K.M."/>
            <person name="Lechner B.E."/>
            <person name="Liimatainen K."/>
            <person name="Lipzen A."/>
            <person name="Lukacs Z."/>
            <person name="Mihaltcheva S."/>
            <person name="Morgado L.N."/>
            <person name="Niskanen T."/>
            <person name="Noordeloos M.E."/>
            <person name="Ohm R.A."/>
            <person name="Ortiz-Santana B."/>
            <person name="Ovrebo C."/>
            <person name="Racz N."/>
            <person name="Riley R."/>
            <person name="Savchenko A."/>
            <person name="Shiryaev A."/>
            <person name="Soop K."/>
            <person name="Spirin V."/>
            <person name="Szebenyi C."/>
            <person name="Tomsovsky M."/>
            <person name="Tulloss R.E."/>
            <person name="Uehling J."/>
            <person name="Grigoriev I.V."/>
            <person name="Vagvolgyi C."/>
            <person name="Papp T."/>
            <person name="Martin F.M."/>
            <person name="Miettinen O."/>
            <person name="Hibbett D.S."/>
            <person name="Nagy L.G."/>
        </authorList>
    </citation>
    <scope>NUCLEOTIDE SEQUENCE [LARGE SCALE GENOMIC DNA]</scope>
    <source>
        <strain evidence="2 3">CBS 962.96</strain>
    </source>
</reference>
<name>A0A4S8MEE7_DENBC</name>
<dbReference type="Proteomes" id="UP000297245">
    <property type="component" value="Unassembled WGS sequence"/>
</dbReference>
<proteinExistence type="predicted"/>
<evidence type="ECO:0000256" key="1">
    <source>
        <dbReference type="SAM" id="MobiDB-lite"/>
    </source>
</evidence>
<organism evidence="2 3">
    <name type="scientific">Dendrothele bispora (strain CBS 962.96)</name>
    <dbReference type="NCBI Taxonomy" id="1314807"/>
    <lineage>
        <taxon>Eukaryota</taxon>
        <taxon>Fungi</taxon>
        <taxon>Dikarya</taxon>
        <taxon>Basidiomycota</taxon>
        <taxon>Agaricomycotina</taxon>
        <taxon>Agaricomycetes</taxon>
        <taxon>Agaricomycetidae</taxon>
        <taxon>Agaricales</taxon>
        <taxon>Agaricales incertae sedis</taxon>
        <taxon>Dendrothele</taxon>
    </lineage>
</organism>
<dbReference type="AlphaFoldDB" id="A0A4S8MEE7"/>
<evidence type="ECO:0000313" key="2">
    <source>
        <dbReference type="EMBL" id="THV00940.1"/>
    </source>
</evidence>
<dbReference type="EMBL" id="ML179097">
    <property type="protein sequence ID" value="THV00940.1"/>
    <property type="molecule type" value="Genomic_DNA"/>
</dbReference>
<protein>
    <submittedName>
        <fullName evidence="2">Uncharacterized protein</fullName>
    </submittedName>
</protein>
<feature type="region of interest" description="Disordered" evidence="1">
    <location>
        <begin position="103"/>
        <end position="128"/>
    </location>
</feature>
<sequence>MNSNMSPLEALNESTFQHFFLRLPNPSFSTKTTAGTVHSFFSDGSPASSAPSSNYPSPYSLSPATYGNWTNSSNSSISSLPTSVHSSPSFVHPAHLNPYSKPFVPNGYASSNHQSHAGPGPQNPQRSLFQDPLFLSTDTSGQIYPWLPMIKQVSRIRDRRTSHNDSLIQSLARSLVACRPSIHHTHSTWTDADLYPLAEQLFWAGCQEQRINCERDTLAYFSAQVVYAFVQRAGMVDAPVKFSFVMEKYALKLFTGCWDTEQSQWSLQHPRLIHQTQIPFKTQQIYIHTSVNLCSFVGYLYQMSILSPSFFSTSLYKLTSQLSTYEHLIAVRELLVSARAKFPEYHVGEWKKELEKKVKELKTKERNGVNCSLREVGVPVDGMAKQVLRAFEDGLVPPHLDRHIQVKA</sequence>
<dbReference type="OrthoDB" id="10649398at2759"/>
<keyword evidence="3" id="KW-1185">Reference proteome</keyword>
<gene>
    <name evidence="2" type="ORF">K435DRAFT_427664</name>
</gene>